<dbReference type="GeneID" id="58228482"/>
<evidence type="ECO:0000313" key="4">
    <source>
        <dbReference type="Proteomes" id="UP000033664"/>
    </source>
</evidence>
<dbReference type="CDD" id="cd00093">
    <property type="entry name" value="HTH_XRE"/>
    <property type="match status" value="1"/>
</dbReference>
<name>A0A0F4PZC8_9GAMM</name>
<organism evidence="3 4">
    <name type="scientific">Pseudoalteromonas ruthenica</name>
    <dbReference type="NCBI Taxonomy" id="151081"/>
    <lineage>
        <taxon>Bacteria</taxon>
        <taxon>Pseudomonadati</taxon>
        <taxon>Pseudomonadota</taxon>
        <taxon>Gammaproteobacteria</taxon>
        <taxon>Alteromonadales</taxon>
        <taxon>Pseudoalteromonadaceae</taxon>
        <taxon>Pseudoalteromonas</taxon>
    </lineage>
</organism>
<sequence length="162" mass="17806">MKMNVNTTEIKNQRDKRCLSQEQLAEIAGLSLRTVQRIEAKGVASGESIKSIAAALDLDCQQLLAAQSTTNNTQAPVPPSQPIPSRPLPASQHLRVKYLIGLLAVIVANCFGFWGIYSAFQSGSIDQQTMTLLKDTVAITLLLSIAVICYRGWRKQVFKFDL</sequence>
<gene>
    <name evidence="3" type="ORF">TW72_08265</name>
</gene>
<keyword evidence="4" id="KW-1185">Reference proteome</keyword>
<dbReference type="SMART" id="SM00530">
    <property type="entry name" value="HTH_XRE"/>
    <property type="match status" value="1"/>
</dbReference>
<dbReference type="Gene3D" id="1.10.260.40">
    <property type="entry name" value="lambda repressor-like DNA-binding domains"/>
    <property type="match status" value="1"/>
</dbReference>
<feature type="transmembrane region" description="Helical" evidence="1">
    <location>
        <begin position="137"/>
        <end position="153"/>
    </location>
</feature>
<dbReference type="RefSeq" id="WP_045978408.1">
    <property type="nucleotide sequence ID" value="NZ_JXXY01000002.1"/>
</dbReference>
<feature type="transmembrane region" description="Helical" evidence="1">
    <location>
        <begin position="96"/>
        <end position="117"/>
    </location>
</feature>
<evidence type="ECO:0000313" key="3">
    <source>
        <dbReference type="EMBL" id="KJY99646.1"/>
    </source>
</evidence>
<evidence type="ECO:0000259" key="2">
    <source>
        <dbReference type="PROSITE" id="PS50943"/>
    </source>
</evidence>
<dbReference type="PROSITE" id="PS50943">
    <property type="entry name" value="HTH_CROC1"/>
    <property type="match status" value="1"/>
</dbReference>
<dbReference type="eggNOG" id="COG3655">
    <property type="taxonomic scope" value="Bacteria"/>
</dbReference>
<protein>
    <recommendedName>
        <fullName evidence="2">HTH cro/C1-type domain-containing protein</fullName>
    </recommendedName>
</protein>
<dbReference type="Proteomes" id="UP000033664">
    <property type="component" value="Unassembled WGS sequence"/>
</dbReference>
<reference evidence="3 4" key="1">
    <citation type="journal article" date="2015" name="BMC Genomics">
        <title>Genome mining reveals unlocked bioactive potential of marine Gram-negative bacteria.</title>
        <authorList>
            <person name="Machado H."/>
            <person name="Sonnenschein E.C."/>
            <person name="Melchiorsen J."/>
            <person name="Gram L."/>
        </authorList>
    </citation>
    <scope>NUCLEOTIDE SEQUENCE [LARGE SCALE GENOMIC DNA]</scope>
    <source>
        <strain evidence="3 4">S3137</strain>
    </source>
</reference>
<dbReference type="InterPro" id="IPR001387">
    <property type="entry name" value="Cro/C1-type_HTH"/>
</dbReference>
<accession>A0A0F4PZC8</accession>
<dbReference type="AlphaFoldDB" id="A0A0F4PZC8"/>
<keyword evidence="1" id="KW-0472">Membrane</keyword>
<dbReference type="Pfam" id="PF01381">
    <property type="entry name" value="HTH_3"/>
    <property type="match status" value="1"/>
</dbReference>
<dbReference type="InterPro" id="IPR010982">
    <property type="entry name" value="Lambda_DNA-bd_dom_sf"/>
</dbReference>
<comment type="caution">
    <text evidence="3">The sequence shown here is derived from an EMBL/GenBank/DDBJ whole genome shotgun (WGS) entry which is preliminary data.</text>
</comment>
<keyword evidence="1" id="KW-1133">Transmembrane helix</keyword>
<evidence type="ECO:0000256" key="1">
    <source>
        <dbReference type="SAM" id="Phobius"/>
    </source>
</evidence>
<dbReference type="GO" id="GO:0003677">
    <property type="term" value="F:DNA binding"/>
    <property type="evidence" value="ECO:0007669"/>
    <property type="project" value="InterPro"/>
</dbReference>
<dbReference type="PATRIC" id="fig|151081.8.peg.537"/>
<keyword evidence="1" id="KW-0812">Transmembrane</keyword>
<feature type="domain" description="HTH cro/C1-type" evidence="2">
    <location>
        <begin position="10"/>
        <end position="63"/>
    </location>
</feature>
<dbReference type="SUPFAM" id="SSF47413">
    <property type="entry name" value="lambda repressor-like DNA-binding domains"/>
    <property type="match status" value="1"/>
</dbReference>
<dbReference type="OrthoDB" id="21915at2"/>
<proteinExistence type="predicted"/>
<dbReference type="EMBL" id="JXXZ01000007">
    <property type="protein sequence ID" value="KJY99646.1"/>
    <property type="molecule type" value="Genomic_DNA"/>
</dbReference>